<evidence type="ECO:0000313" key="1">
    <source>
        <dbReference type="EMBL" id="MFC0351847.1"/>
    </source>
</evidence>
<dbReference type="InterPro" id="IPR009679">
    <property type="entry name" value="Phage_186_CII-like"/>
</dbReference>
<organism evidence="1 2">
    <name type="scientific">Undibacterium danionis</name>
    <dbReference type="NCBI Taxonomy" id="1812100"/>
    <lineage>
        <taxon>Bacteria</taxon>
        <taxon>Pseudomonadati</taxon>
        <taxon>Pseudomonadota</taxon>
        <taxon>Betaproteobacteria</taxon>
        <taxon>Burkholderiales</taxon>
        <taxon>Oxalobacteraceae</taxon>
        <taxon>Undibacterium</taxon>
    </lineage>
</organism>
<gene>
    <name evidence="1" type="ORF">ACFFJH_18665</name>
</gene>
<keyword evidence="2" id="KW-1185">Reference proteome</keyword>
<comment type="caution">
    <text evidence="1">The sequence shown here is derived from an EMBL/GenBank/DDBJ whole genome shotgun (WGS) entry which is preliminary data.</text>
</comment>
<dbReference type="EMBL" id="JBHLXJ010000033">
    <property type="protein sequence ID" value="MFC0351847.1"/>
    <property type="molecule type" value="Genomic_DNA"/>
</dbReference>
<accession>A0ABV6IJ31</accession>
<name>A0ABV6IJ31_9BURK</name>
<dbReference type="RefSeq" id="WP_390214561.1">
    <property type="nucleotide sequence ID" value="NZ_JBHLXJ010000033.1"/>
</dbReference>
<reference evidence="1 2" key="1">
    <citation type="submission" date="2024-09" db="EMBL/GenBank/DDBJ databases">
        <authorList>
            <person name="Sun Q."/>
            <person name="Mori K."/>
        </authorList>
    </citation>
    <scope>NUCLEOTIDE SEQUENCE [LARGE SCALE GENOMIC DNA]</scope>
    <source>
        <strain evidence="1 2">CCM 8677</strain>
    </source>
</reference>
<dbReference type="Pfam" id="PF06892">
    <property type="entry name" value="Phage_CP76"/>
    <property type="match status" value="1"/>
</dbReference>
<evidence type="ECO:0000313" key="2">
    <source>
        <dbReference type="Proteomes" id="UP001589844"/>
    </source>
</evidence>
<protein>
    <submittedName>
        <fullName evidence="1">Phage regulatory CII family protein</fullName>
    </submittedName>
</protein>
<dbReference type="Proteomes" id="UP001589844">
    <property type="component" value="Unassembled WGS sequence"/>
</dbReference>
<proteinExistence type="predicted"/>
<sequence>MTPQDAFYQTVTTFSGGVESLAPRLGMSAQILRNKANPNNVHNYPSLSDIERTMTITGNVIILHALAQSQSHICIPINTDSSACDTAILELVAKVWSTNGDVGQAVNDTLADGRVEAHEVKRVDDAIHRTITALHDMAARLKGLSE</sequence>